<dbReference type="InterPro" id="IPR028098">
    <property type="entry name" value="Glyco_trans_4-like_N"/>
</dbReference>
<dbReference type="Pfam" id="PF13439">
    <property type="entry name" value="Glyco_transf_4"/>
    <property type="match status" value="1"/>
</dbReference>
<name>A0A7M1S2Y5_9BACT</name>
<sequence length="403" mass="46301">MNIWIFNHHALTPRMGGGTRHYDFARELIRRGHSVTLIASSFHYAKYKEMKEYADQEYLQENIDGVDFIWIKTPPYFGNGVARVKNMLSYTYKVLRIIPTLHLQQPDIIIGSSVHLFAVYAAYRLSKRYHTPFIMEVRDIWPQTLIDMGVSKWHPFIFLLGRLEKYLYKKANRIITTLPYAHEHIGKLVPQEKVVWVSNGVDIANIPYIEKQPGEKFVISYTGAIGIANNLKVFILAAELLKEKKEICFRIVGEGAQKEALNAIIRQKKLENITLEAGVPKQEVGTILHSSDVLYLGLKDSPLYKYGMSMNKLYDYMAAGRVIVFATNVRNNPVKDANAGFTVLPDDAEALKNTLIKVYRMSQAERNRIGKQSRAYVKKYYTIEVLADKLESVLQKELEEQYA</sequence>
<dbReference type="KEGG" id="sinu:IMZ28_10330"/>
<organism evidence="3 4">
    <name type="scientific">Sulfurovum indicum</name>
    <dbReference type="NCBI Taxonomy" id="2779528"/>
    <lineage>
        <taxon>Bacteria</taxon>
        <taxon>Pseudomonadati</taxon>
        <taxon>Campylobacterota</taxon>
        <taxon>Epsilonproteobacteria</taxon>
        <taxon>Campylobacterales</taxon>
        <taxon>Sulfurovaceae</taxon>
        <taxon>Sulfurovum</taxon>
    </lineage>
</organism>
<dbReference type="Proteomes" id="UP000595074">
    <property type="component" value="Chromosome"/>
</dbReference>
<feature type="domain" description="Glycosyltransferase subfamily 4-like N-terminal" evidence="2">
    <location>
        <begin position="16"/>
        <end position="204"/>
    </location>
</feature>
<dbReference type="PANTHER" id="PTHR12526:SF622">
    <property type="entry name" value="GLYCOSYLTRANSFERASE (GROUP I)"/>
    <property type="match status" value="1"/>
</dbReference>
<gene>
    <name evidence="3" type="ORF">IMZ28_10330</name>
</gene>
<dbReference type="AlphaFoldDB" id="A0A7M1S2Y5"/>
<keyword evidence="3" id="KW-0808">Transferase</keyword>
<reference evidence="3 4" key="1">
    <citation type="submission" date="2020-10" db="EMBL/GenBank/DDBJ databases">
        <title>The genome of sulfurovum sp.</title>
        <authorList>
            <person name="Xie S."/>
            <person name="Shao Z."/>
            <person name="Jiang L."/>
        </authorList>
    </citation>
    <scope>NUCLEOTIDE SEQUENCE [LARGE SCALE GENOMIC DNA]</scope>
    <source>
        <strain evidence="3 4">ST-419</strain>
    </source>
</reference>
<dbReference type="EMBL" id="CP063164">
    <property type="protein sequence ID" value="QOR61803.1"/>
    <property type="molecule type" value="Genomic_DNA"/>
</dbReference>
<dbReference type="Pfam" id="PF00534">
    <property type="entry name" value="Glycos_transf_1"/>
    <property type="match status" value="1"/>
</dbReference>
<evidence type="ECO:0000259" key="1">
    <source>
        <dbReference type="Pfam" id="PF00534"/>
    </source>
</evidence>
<evidence type="ECO:0000313" key="3">
    <source>
        <dbReference type="EMBL" id="QOR61803.1"/>
    </source>
</evidence>
<accession>A0A7M1S2Y5</accession>
<evidence type="ECO:0000313" key="4">
    <source>
        <dbReference type="Proteomes" id="UP000595074"/>
    </source>
</evidence>
<protein>
    <submittedName>
        <fullName evidence="3">Glycosyltransferase family 4 protein</fullName>
    </submittedName>
</protein>
<keyword evidence="4" id="KW-1185">Reference proteome</keyword>
<dbReference type="GO" id="GO:0016757">
    <property type="term" value="F:glycosyltransferase activity"/>
    <property type="evidence" value="ECO:0007669"/>
    <property type="project" value="UniProtKB-ARBA"/>
</dbReference>
<evidence type="ECO:0000259" key="2">
    <source>
        <dbReference type="Pfam" id="PF13439"/>
    </source>
</evidence>
<dbReference type="CDD" id="cd03794">
    <property type="entry name" value="GT4_WbuB-like"/>
    <property type="match status" value="1"/>
</dbReference>
<dbReference type="SUPFAM" id="SSF53756">
    <property type="entry name" value="UDP-Glycosyltransferase/glycogen phosphorylase"/>
    <property type="match status" value="1"/>
</dbReference>
<dbReference type="InterPro" id="IPR001296">
    <property type="entry name" value="Glyco_trans_1"/>
</dbReference>
<dbReference type="PANTHER" id="PTHR12526">
    <property type="entry name" value="GLYCOSYLTRANSFERASE"/>
    <property type="match status" value="1"/>
</dbReference>
<feature type="domain" description="Glycosyl transferase family 1" evidence="1">
    <location>
        <begin position="209"/>
        <end position="374"/>
    </location>
</feature>
<dbReference type="RefSeq" id="WP_197548512.1">
    <property type="nucleotide sequence ID" value="NZ_CP063164.1"/>
</dbReference>
<dbReference type="Gene3D" id="3.40.50.2000">
    <property type="entry name" value="Glycogen Phosphorylase B"/>
    <property type="match status" value="2"/>
</dbReference>
<proteinExistence type="predicted"/>